<protein>
    <submittedName>
        <fullName evidence="2">DNA-binding domain-containing protein</fullName>
    </submittedName>
</protein>
<reference evidence="2" key="1">
    <citation type="submission" date="2020-12" db="EMBL/GenBank/DDBJ databases">
        <title>The genome sequence of Inhella sp. 4Y17.</title>
        <authorList>
            <person name="Liu Y."/>
        </authorList>
    </citation>
    <scope>NUCLEOTIDE SEQUENCE</scope>
    <source>
        <strain evidence="2">4Y10</strain>
    </source>
</reference>
<evidence type="ECO:0000313" key="2">
    <source>
        <dbReference type="EMBL" id="MBH9552976.1"/>
    </source>
</evidence>
<gene>
    <name evidence="2" type="ORF">I7X43_08920</name>
</gene>
<dbReference type="Pfam" id="PF09836">
    <property type="entry name" value="DUF2063"/>
    <property type="match status" value="1"/>
</dbReference>
<name>A0A931J054_9BURK</name>
<proteinExistence type="predicted"/>
<keyword evidence="2" id="KW-0238">DNA-binding</keyword>
<dbReference type="EMBL" id="JAEDAL010000003">
    <property type="protein sequence ID" value="MBH9552976.1"/>
    <property type="molecule type" value="Genomic_DNA"/>
</dbReference>
<evidence type="ECO:0000259" key="1">
    <source>
        <dbReference type="Pfam" id="PF09836"/>
    </source>
</evidence>
<dbReference type="AlphaFoldDB" id="A0A931J054"/>
<dbReference type="RefSeq" id="WP_198100588.1">
    <property type="nucleotide sequence ID" value="NZ_JAEDAL010000003.1"/>
</dbReference>
<dbReference type="InterPro" id="IPR018640">
    <property type="entry name" value="DUF2063"/>
</dbReference>
<accession>A0A931J054</accession>
<keyword evidence="3" id="KW-1185">Reference proteome</keyword>
<dbReference type="Proteomes" id="UP000620139">
    <property type="component" value="Unassembled WGS sequence"/>
</dbReference>
<comment type="caution">
    <text evidence="2">The sequence shown here is derived from an EMBL/GenBank/DDBJ whole genome shotgun (WGS) entry which is preliminary data.</text>
</comment>
<organism evidence="2 3">
    <name type="scientific">Inhella gelatinilytica</name>
    <dbReference type="NCBI Taxonomy" id="2795030"/>
    <lineage>
        <taxon>Bacteria</taxon>
        <taxon>Pseudomonadati</taxon>
        <taxon>Pseudomonadota</taxon>
        <taxon>Betaproteobacteria</taxon>
        <taxon>Burkholderiales</taxon>
        <taxon>Sphaerotilaceae</taxon>
        <taxon>Inhella</taxon>
    </lineage>
</organism>
<evidence type="ECO:0000313" key="3">
    <source>
        <dbReference type="Proteomes" id="UP000620139"/>
    </source>
</evidence>
<dbReference type="GO" id="GO:0003677">
    <property type="term" value="F:DNA binding"/>
    <property type="evidence" value="ECO:0007669"/>
    <property type="project" value="UniProtKB-KW"/>
</dbReference>
<feature type="domain" description="Putative DNA-binding" evidence="1">
    <location>
        <begin position="37"/>
        <end position="106"/>
    </location>
</feature>
<sequence>MTSLEHAQSALVHLIWGDGMADAAREAALIQAGMAPVGRHGVLRGFSAYREHAKALSVRVLSAAFPRLEAVLGPNDFSGLAWAFARRHPPGCGDLNVWGAELPVFLASLPGMTDDLPALAQLDWALQACGLDADERPAGDLADQLRVGDDEPVRLSMHLRRFHLPLVAWPAAVVGGAPEWGECHPDALVWREHGRPCWAGLPRSWAAWLDDLAYGMALGAALRRQAMGCSSFDARCALQTALARGWIVGTGPALESGAR</sequence>